<dbReference type="InterPro" id="IPR000504">
    <property type="entry name" value="RRM_dom"/>
</dbReference>
<evidence type="ECO:0000259" key="8">
    <source>
        <dbReference type="PROSITE" id="PS50102"/>
    </source>
</evidence>
<evidence type="ECO:0000313" key="10">
    <source>
        <dbReference type="Proteomes" id="UP000694866"/>
    </source>
</evidence>
<feature type="domain" description="RRM" evidence="8">
    <location>
        <begin position="758"/>
        <end position="838"/>
    </location>
</feature>
<evidence type="ECO:0000256" key="2">
    <source>
        <dbReference type="ARBA" id="ARBA00008033"/>
    </source>
</evidence>
<dbReference type="CDD" id="cd12564">
    <property type="entry name" value="RRM1_RBM19"/>
    <property type="match status" value="1"/>
</dbReference>
<feature type="region of interest" description="Disordered" evidence="7">
    <location>
        <begin position="852"/>
        <end position="877"/>
    </location>
</feature>
<feature type="domain" description="RRM" evidence="8">
    <location>
        <begin position="535"/>
        <end position="607"/>
    </location>
</feature>
<evidence type="ECO:0000256" key="1">
    <source>
        <dbReference type="ARBA" id="ARBA00004123"/>
    </source>
</evidence>
<evidence type="ECO:0000256" key="5">
    <source>
        <dbReference type="ARBA" id="ARBA00023242"/>
    </source>
</evidence>
<dbReference type="AlphaFoldDB" id="A0A0C9QVR2"/>
<feature type="compositionally biased region" description="Basic and acidic residues" evidence="7">
    <location>
        <begin position="194"/>
        <end position="204"/>
    </location>
</feature>
<dbReference type="SUPFAM" id="SSF54928">
    <property type="entry name" value="RNA-binding domain, RBD"/>
    <property type="match status" value="5"/>
</dbReference>
<keyword evidence="10" id="KW-1185">Reference proteome</keyword>
<dbReference type="OrthoDB" id="439639at2759"/>
<dbReference type="InterPro" id="IPR012677">
    <property type="entry name" value="Nucleotide-bd_a/b_plait_sf"/>
</dbReference>
<dbReference type="InterPro" id="IPR034418">
    <property type="entry name" value="RMB19_RRM1"/>
</dbReference>
<reference evidence="11" key="2">
    <citation type="submission" date="2025-04" db="UniProtKB">
        <authorList>
            <consortium name="RefSeq"/>
        </authorList>
    </citation>
    <scope>IDENTIFICATION</scope>
    <source>
        <strain evidence="11">USDA-PBARC FA_bdor</strain>
        <tissue evidence="11">Whole organism</tissue>
    </source>
</reference>
<evidence type="ECO:0000313" key="11">
    <source>
        <dbReference type="RefSeq" id="XP_011305520.1"/>
    </source>
</evidence>
<feature type="region of interest" description="Disordered" evidence="7">
    <location>
        <begin position="171"/>
        <end position="204"/>
    </location>
</feature>
<feature type="domain" description="RRM" evidence="8">
    <location>
        <begin position="654"/>
        <end position="737"/>
    </location>
</feature>
<dbReference type="RefSeq" id="XP_011305520.1">
    <property type="nucleotide sequence ID" value="XM_011307218.1"/>
</dbReference>
<dbReference type="GO" id="GO:0005730">
    <property type="term" value="C:nucleolus"/>
    <property type="evidence" value="ECO:0007669"/>
    <property type="project" value="TreeGrafter"/>
</dbReference>
<dbReference type="KEGG" id="fas:105267998"/>
<dbReference type="CDD" id="cd12318">
    <property type="entry name" value="RRM5_RBM19_like"/>
    <property type="match status" value="1"/>
</dbReference>
<dbReference type="SMART" id="SM00360">
    <property type="entry name" value="RRM"/>
    <property type="match status" value="6"/>
</dbReference>
<feature type="compositionally biased region" description="Basic and acidic residues" evidence="7">
    <location>
        <begin position="123"/>
        <end position="134"/>
    </location>
</feature>
<comment type="similarity">
    <text evidence="2">Belongs to the RRM MRD1 family.</text>
</comment>
<feature type="compositionally biased region" description="Basic and acidic residues" evidence="7">
    <location>
        <begin position="105"/>
        <end position="116"/>
    </location>
</feature>
<dbReference type="PROSITE" id="PS50102">
    <property type="entry name" value="RRM"/>
    <property type="match status" value="5"/>
</dbReference>
<dbReference type="Gene3D" id="3.30.70.330">
    <property type="match status" value="6"/>
</dbReference>
<dbReference type="GO" id="GO:0003729">
    <property type="term" value="F:mRNA binding"/>
    <property type="evidence" value="ECO:0007669"/>
    <property type="project" value="TreeGrafter"/>
</dbReference>
<accession>A0A9R1TAD5</accession>
<dbReference type="FunFam" id="3.30.70.330:FF:000277">
    <property type="entry name" value="RNA binding motif protein 19"/>
    <property type="match status" value="1"/>
</dbReference>
<evidence type="ECO:0000256" key="6">
    <source>
        <dbReference type="PROSITE-ProRule" id="PRU00176"/>
    </source>
</evidence>
<protein>
    <submittedName>
        <fullName evidence="11">Probable RNA-binding protein 19</fullName>
    </submittedName>
    <submittedName>
        <fullName evidence="9">RBM19_1 protein</fullName>
    </submittedName>
</protein>
<feature type="domain" description="RRM" evidence="8">
    <location>
        <begin position="350"/>
        <end position="428"/>
    </location>
</feature>
<dbReference type="GeneID" id="105267998"/>
<dbReference type="Pfam" id="PF00076">
    <property type="entry name" value="RRM_1"/>
    <property type="match status" value="5"/>
</dbReference>
<dbReference type="InterPro" id="IPR035979">
    <property type="entry name" value="RBD_domain_sf"/>
</dbReference>
<accession>A0A0C9QVR2</accession>
<keyword evidence="5" id="KW-0539">Nucleus</keyword>
<organism evidence="9">
    <name type="scientific">Fopius arisanus</name>
    <dbReference type="NCBI Taxonomy" id="64838"/>
    <lineage>
        <taxon>Eukaryota</taxon>
        <taxon>Metazoa</taxon>
        <taxon>Ecdysozoa</taxon>
        <taxon>Arthropoda</taxon>
        <taxon>Hexapoda</taxon>
        <taxon>Insecta</taxon>
        <taxon>Pterygota</taxon>
        <taxon>Neoptera</taxon>
        <taxon>Endopterygota</taxon>
        <taxon>Hymenoptera</taxon>
        <taxon>Apocrita</taxon>
        <taxon>Ichneumonoidea</taxon>
        <taxon>Braconidae</taxon>
        <taxon>Opiinae</taxon>
        <taxon>Fopius</taxon>
    </lineage>
</organism>
<evidence type="ECO:0000256" key="3">
    <source>
        <dbReference type="ARBA" id="ARBA00022737"/>
    </source>
</evidence>
<dbReference type="EMBL" id="GBYB01007824">
    <property type="protein sequence ID" value="JAG77591.1"/>
    <property type="molecule type" value="Transcribed_RNA"/>
</dbReference>
<dbReference type="PANTHER" id="PTHR48039:SF5">
    <property type="entry name" value="RNA-BINDING PROTEIN 28"/>
    <property type="match status" value="1"/>
</dbReference>
<dbReference type="FunFam" id="3.30.70.330:FF:000738">
    <property type="entry name" value="RNA-binding motif protein 19"/>
    <property type="match status" value="1"/>
</dbReference>
<dbReference type="InterPro" id="IPR051945">
    <property type="entry name" value="RRM_MRD1_RNA_proc_ribogen"/>
</dbReference>
<feature type="compositionally biased region" description="Low complexity" evidence="7">
    <location>
        <begin position="223"/>
        <end position="234"/>
    </location>
</feature>
<dbReference type="Proteomes" id="UP000694866">
    <property type="component" value="Unplaced"/>
</dbReference>
<keyword evidence="3" id="KW-0677">Repeat</keyword>
<name>A0A0C9QVR2_9HYME</name>
<keyword evidence="4 6" id="KW-0694">RNA-binding</keyword>
<evidence type="ECO:0000256" key="7">
    <source>
        <dbReference type="SAM" id="MobiDB-lite"/>
    </source>
</evidence>
<feature type="region of interest" description="Disordered" evidence="7">
    <location>
        <begin position="218"/>
        <end position="237"/>
    </location>
</feature>
<evidence type="ECO:0000313" key="9">
    <source>
        <dbReference type="EMBL" id="JAG77591.1"/>
    </source>
</evidence>
<dbReference type="PANTHER" id="PTHR48039">
    <property type="entry name" value="RNA-BINDING MOTIF PROTEIN 14B"/>
    <property type="match status" value="1"/>
</dbReference>
<evidence type="ECO:0000256" key="4">
    <source>
        <dbReference type="ARBA" id="ARBA00022884"/>
    </source>
</evidence>
<reference evidence="9" key="1">
    <citation type="submission" date="2015-01" db="EMBL/GenBank/DDBJ databases">
        <title>Transcriptome Assembly of Fopius arisanus.</title>
        <authorList>
            <person name="Geib S."/>
        </authorList>
    </citation>
    <scope>NUCLEOTIDE SEQUENCE</scope>
</reference>
<feature type="domain" description="RRM" evidence="8">
    <location>
        <begin position="2"/>
        <end position="79"/>
    </location>
</feature>
<sequence length="877" mass="99096">MSRLIVKNLPPNVTDTKLKELFSEKGVVTDVQLKFTNDGKFRRFGFVGFKTDEQAQAALNFFDKTYIDTAKITVQLCAALGDASKPKAWSKYAQDSTAHKNLINSEEKPQKIEEKPSKKKNKKAEQNDEVKSLIEKNKDDPLFVEFMETHGADGSKIWGNDTEPSILDSQKFEKTSEDENSDEEAEDSDDSAEESEKKSQKLADKKLSDLDYMESLKKKSQDSTVKTKNSTKSSGHGSTKFYTVKLKGLGYNHKKKHIKQFFHPLKAKSIRVPQKIKGIAYVGFKTERQQLQALNRDKSFLEGKRIFITKYDGDKQSELNQLKASDGKRDPKWKKQEEALKDEESIAESGRMFVRNLSYSTTEDDVRGIFEKYGQITEVNLPVDKVTRKLKGFGTVTFMMPEHAAKAYSELDGSILNGRMLHLLPGKSKPSLTDLLQTAGLTFKEKKEIERKATAGSSHNWNTLFLGQNTVVNAIASSYNTTKEKVLEDGGKGTSVAVRLALGETQIVEETRKFLEENGVRLDAFNQAPEKRSKTTILVKNLPPGTKPHELREKFKVHGEVGRLLLPPSGVTALVEFLEPSEARKAFTRLAYTKFKHIPLYLEWAPDNSLTPADKTVKTESEVGKSERNIKNIKIKEEKISEDDDEDDEPEPDTTLFVKNLNFTTDEETLNKYFSKCGKLHYATVTTKKDPNNPGQKLSMGYGFVRYKFKSDADRALKELQLTTLDGKTLELKRSERTLSSDVSTMKKTTKVGEQTGTKILIKNIPFQANADEITELFKAFGELKAVRLPKKLVGQEKHRGFGFVEYYTKSDSKRAFKALCQSTHLYGRRLVLEWAQAIEDVDDIRKRTAKHFHQESSSKRSKKAALDPESVGLATE</sequence>
<gene>
    <name evidence="9" type="primary">RBM19_1</name>
    <name evidence="11" type="synonym">LOC105267998</name>
    <name evidence="9" type="ORF">g.17493</name>
</gene>
<dbReference type="InterPro" id="IPR034423">
    <property type="entry name" value="RBM19_RRM5"/>
</dbReference>
<feature type="region of interest" description="Disordered" evidence="7">
    <location>
        <begin position="100"/>
        <end position="134"/>
    </location>
</feature>
<feature type="compositionally biased region" description="Acidic residues" evidence="7">
    <location>
        <begin position="178"/>
        <end position="193"/>
    </location>
</feature>
<proteinExistence type="inferred from homology"/>
<comment type="subcellular location">
    <subcellularLocation>
        <location evidence="1">Nucleus</location>
    </subcellularLocation>
</comment>